<feature type="transmembrane region" description="Helical" evidence="7">
    <location>
        <begin position="368"/>
        <end position="391"/>
    </location>
</feature>
<evidence type="ECO:0000313" key="9">
    <source>
        <dbReference type="Proteomes" id="UP000636888"/>
    </source>
</evidence>
<dbReference type="InterPro" id="IPR036259">
    <property type="entry name" value="MFS_trans_sf"/>
</dbReference>
<dbReference type="SUPFAM" id="SSF103473">
    <property type="entry name" value="MFS general substrate transporter"/>
    <property type="match status" value="1"/>
</dbReference>
<dbReference type="AlphaFoldDB" id="A0A8J7JB76"/>
<accession>A0A8J7JB76</accession>
<dbReference type="PANTHER" id="PTHR23513:SF9">
    <property type="entry name" value="ENTEROBACTIN EXPORTER ENTS"/>
    <property type="match status" value="1"/>
</dbReference>
<feature type="transmembrane region" description="Helical" evidence="7">
    <location>
        <begin position="174"/>
        <end position="194"/>
    </location>
</feature>
<dbReference type="RefSeq" id="WP_199383175.1">
    <property type="nucleotide sequence ID" value="NZ_JAEMHM010000004.1"/>
</dbReference>
<dbReference type="Pfam" id="PF05977">
    <property type="entry name" value="MFS_3"/>
    <property type="match status" value="1"/>
</dbReference>
<sequence>MSLFKLPGELPGGSSFFRFLVARAVAIVAYQMVSVAVGWQMYDITRKPLYLGMVGLVQFLPSLLLVLYTGHAADRYDRRKVISVAQSAEAAILLLLFLATWGGWIASEILFVLVFLVGVARAFEFTANQTMTPSIVSQEELPRALAIYGSVQQAAIITGPLLGGLVYAAGPDKVYGAAVILFFTSALLVSRLTIRQAPPAREPASLATIFAGFAYIRSRPVLLGAISLDLFAVLLGGATALLPIFARDILLASPQGLGCLRAAPAVGAFLASLCLARFPMKRRVGEIMFGAVACFGLATIGFALSRSLPLSVGLLAVLGGADMVSVVIRSSLVQLETPDEMRGRVSAVNGLFIGASNQLGEFESGVTAAWFGTVAATVIGGIGTLAVVAIWRQLFPQLAGRDALHGSPAEGPEEGELGGQCS</sequence>
<proteinExistence type="predicted"/>
<evidence type="ECO:0000256" key="3">
    <source>
        <dbReference type="ARBA" id="ARBA00022475"/>
    </source>
</evidence>
<dbReference type="InterPro" id="IPR010290">
    <property type="entry name" value="TM_effector"/>
</dbReference>
<dbReference type="Gene3D" id="1.20.1250.20">
    <property type="entry name" value="MFS general substrate transporter like domains"/>
    <property type="match status" value="1"/>
</dbReference>
<keyword evidence="6 7" id="KW-0472">Membrane</keyword>
<feature type="transmembrane region" description="Helical" evidence="7">
    <location>
        <begin position="104"/>
        <end position="123"/>
    </location>
</feature>
<evidence type="ECO:0000256" key="7">
    <source>
        <dbReference type="SAM" id="Phobius"/>
    </source>
</evidence>
<evidence type="ECO:0000256" key="4">
    <source>
        <dbReference type="ARBA" id="ARBA00022692"/>
    </source>
</evidence>
<feature type="transmembrane region" description="Helical" evidence="7">
    <location>
        <begin position="144"/>
        <end position="168"/>
    </location>
</feature>
<evidence type="ECO:0000256" key="2">
    <source>
        <dbReference type="ARBA" id="ARBA00022448"/>
    </source>
</evidence>
<feature type="transmembrane region" description="Helical" evidence="7">
    <location>
        <begin position="20"/>
        <end position="42"/>
    </location>
</feature>
<evidence type="ECO:0000256" key="6">
    <source>
        <dbReference type="ARBA" id="ARBA00023136"/>
    </source>
</evidence>
<dbReference type="CDD" id="cd06173">
    <property type="entry name" value="MFS_MefA_like"/>
    <property type="match status" value="1"/>
</dbReference>
<comment type="caution">
    <text evidence="8">The sequence shown here is derived from an EMBL/GenBank/DDBJ whole genome shotgun (WGS) entry which is preliminary data.</text>
</comment>
<keyword evidence="5 7" id="KW-1133">Transmembrane helix</keyword>
<name>A0A8J7JB76_9BACT</name>
<feature type="transmembrane region" description="Helical" evidence="7">
    <location>
        <begin position="221"/>
        <end position="246"/>
    </location>
</feature>
<evidence type="ECO:0000313" key="8">
    <source>
        <dbReference type="EMBL" id="MBJ6724341.1"/>
    </source>
</evidence>
<dbReference type="GO" id="GO:0005886">
    <property type="term" value="C:plasma membrane"/>
    <property type="evidence" value="ECO:0007669"/>
    <property type="project" value="UniProtKB-SubCell"/>
</dbReference>
<protein>
    <submittedName>
        <fullName evidence="8">MFS transporter</fullName>
    </submittedName>
</protein>
<keyword evidence="4 7" id="KW-0812">Transmembrane</keyword>
<comment type="subcellular location">
    <subcellularLocation>
        <location evidence="1">Cell membrane</location>
        <topology evidence="1">Multi-pass membrane protein</topology>
    </subcellularLocation>
</comment>
<gene>
    <name evidence="8" type="ORF">JFN93_06450</name>
</gene>
<dbReference type="PANTHER" id="PTHR23513">
    <property type="entry name" value="INTEGRAL MEMBRANE EFFLUX PROTEIN-RELATED"/>
    <property type="match status" value="1"/>
</dbReference>
<feature type="transmembrane region" description="Helical" evidence="7">
    <location>
        <begin position="252"/>
        <end position="275"/>
    </location>
</feature>
<evidence type="ECO:0000256" key="1">
    <source>
        <dbReference type="ARBA" id="ARBA00004651"/>
    </source>
</evidence>
<keyword evidence="2" id="KW-0813">Transport</keyword>
<keyword evidence="3" id="KW-1003">Cell membrane</keyword>
<reference evidence="8" key="1">
    <citation type="submission" date="2020-12" db="EMBL/GenBank/DDBJ databases">
        <title>Geomonas sp. Red875, isolated from river sediment.</title>
        <authorList>
            <person name="Xu Z."/>
            <person name="Zhang Z."/>
            <person name="Masuda Y."/>
            <person name="Itoh H."/>
            <person name="Senoo K."/>
        </authorList>
    </citation>
    <scope>NUCLEOTIDE SEQUENCE</scope>
    <source>
        <strain evidence="8">Red875</strain>
    </source>
</reference>
<dbReference type="Proteomes" id="UP000636888">
    <property type="component" value="Unassembled WGS sequence"/>
</dbReference>
<feature type="transmembrane region" description="Helical" evidence="7">
    <location>
        <begin position="48"/>
        <end position="69"/>
    </location>
</feature>
<dbReference type="EMBL" id="JAEMHM010000004">
    <property type="protein sequence ID" value="MBJ6724341.1"/>
    <property type="molecule type" value="Genomic_DNA"/>
</dbReference>
<evidence type="ECO:0000256" key="5">
    <source>
        <dbReference type="ARBA" id="ARBA00022989"/>
    </source>
</evidence>
<keyword evidence="9" id="KW-1185">Reference proteome</keyword>
<feature type="transmembrane region" description="Helical" evidence="7">
    <location>
        <begin position="287"/>
        <end position="305"/>
    </location>
</feature>
<organism evidence="8 9">
    <name type="scientific">Geomesophilobacter sediminis</name>
    <dbReference type="NCBI Taxonomy" id="2798584"/>
    <lineage>
        <taxon>Bacteria</taxon>
        <taxon>Pseudomonadati</taxon>
        <taxon>Thermodesulfobacteriota</taxon>
        <taxon>Desulfuromonadia</taxon>
        <taxon>Geobacterales</taxon>
        <taxon>Geobacteraceae</taxon>
        <taxon>Geomesophilobacter</taxon>
    </lineage>
</organism>